<dbReference type="VEuPathDB" id="FungiDB:PAAG_12514"/>
<dbReference type="KEGG" id="pbl:PAAG_12514"/>
<dbReference type="AlphaFoldDB" id="A0A0A2VIR9"/>
<dbReference type="GeneID" id="26971139"/>
<evidence type="ECO:0000313" key="1">
    <source>
        <dbReference type="EMBL" id="KGQ00819.1"/>
    </source>
</evidence>
<gene>
    <name evidence="1" type="ORF">PAAG_12514</name>
</gene>
<proteinExistence type="predicted"/>
<dbReference type="HOGENOM" id="CLU_2886400_0_0_1"/>
<sequence>MSSSGADVLNFMKNIAIDADSYNHVHVTSGRRGILQQTLARLTNVIHPEPGHITESASKFKIF</sequence>
<protein>
    <submittedName>
        <fullName evidence="1">Uncharacterized protein</fullName>
    </submittedName>
</protein>
<accession>A0A0A2VIR9</accession>
<organism evidence="1 2">
    <name type="scientific">Paracoccidioides lutzii (strain ATCC MYA-826 / Pb01)</name>
    <name type="common">Paracoccidioides brasiliensis</name>
    <dbReference type="NCBI Taxonomy" id="502779"/>
    <lineage>
        <taxon>Eukaryota</taxon>
        <taxon>Fungi</taxon>
        <taxon>Dikarya</taxon>
        <taxon>Ascomycota</taxon>
        <taxon>Pezizomycotina</taxon>
        <taxon>Eurotiomycetes</taxon>
        <taxon>Eurotiomycetidae</taxon>
        <taxon>Onygenales</taxon>
        <taxon>Ajellomycetaceae</taxon>
        <taxon>Paracoccidioides</taxon>
    </lineage>
</organism>
<evidence type="ECO:0000313" key="2">
    <source>
        <dbReference type="Proteomes" id="UP000002059"/>
    </source>
</evidence>
<dbReference type="EMBL" id="KN294021">
    <property type="protein sequence ID" value="KGQ00819.1"/>
    <property type="molecule type" value="Genomic_DNA"/>
</dbReference>
<keyword evidence="2" id="KW-1185">Reference proteome</keyword>
<name>A0A0A2VIR9_PARBA</name>
<reference evidence="1 2" key="1">
    <citation type="journal article" date="2011" name="PLoS Genet.">
        <title>Comparative genomic analysis of human fungal pathogens causing paracoccidioidomycosis.</title>
        <authorList>
            <person name="Desjardins C.A."/>
            <person name="Champion M.D."/>
            <person name="Holder J.W."/>
            <person name="Muszewska A."/>
            <person name="Goldberg J."/>
            <person name="Bailao A.M."/>
            <person name="Brigido M.M."/>
            <person name="Ferreira M.E."/>
            <person name="Garcia A.M."/>
            <person name="Grynberg M."/>
            <person name="Gujja S."/>
            <person name="Heiman D.I."/>
            <person name="Henn M.R."/>
            <person name="Kodira C.D."/>
            <person name="Leon-Narvaez H."/>
            <person name="Longo L.V."/>
            <person name="Ma L.J."/>
            <person name="Malavazi I."/>
            <person name="Matsuo A.L."/>
            <person name="Morais F.V."/>
            <person name="Pereira M."/>
            <person name="Rodriguez-Brito S."/>
            <person name="Sakthikumar S."/>
            <person name="Salem-Izacc S.M."/>
            <person name="Sykes S.M."/>
            <person name="Teixeira M.M."/>
            <person name="Vallejo M.C."/>
            <person name="Walter M.E."/>
            <person name="Yandava C."/>
            <person name="Young S."/>
            <person name="Zeng Q."/>
            <person name="Zucker J."/>
            <person name="Felipe M.S."/>
            <person name="Goldman G.H."/>
            <person name="Haas B.J."/>
            <person name="McEwen J.G."/>
            <person name="Nino-Vega G."/>
            <person name="Puccia R."/>
            <person name="San-Blas G."/>
            <person name="Soares C.M."/>
            <person name="Birren B.W."/>
            <person name="Cuomo C.A."/>
        </authorList>
    </citation>
    <scope>NUCLEOTIDE SEQUENCE [LARGE SCALE GENOMIC DNA]</scope>
    <source>
        <strain evidence="2">ATCC MYA-826 / Pb01</strain>
    </source>
</reference>
<dbReference type="Proteomes" id="UP000002059">
    <property type="component" value="Partially assembled WGS sequence"/>
</dbReference>
<dbReference type="RefSeq" id="XP_015702396.1">
    <property type="nucleotide sequence ID" value="XM_015847993.1"/>
</dbReference>